<name>A0A0F9ZIA5_9BACT</name>
<reference evidence="2 3" key="1">
    <citation type="journal article" date="2015" name="Nature">
        <title>rRNA introns, odd ribosomes, and small enigmatic genomes across a large radiation of phyla.</title>
        <authorList>
            <person name="Brown C.T."/>
            <person name="Hug L.A."/>
            <person name="Thomas B.C."/>
            <person name="Sharon I."/>
            <person name="Castelle C.J."/>
            <person name="Singh A."/>
            <person name="Wilkins M.J."/>
            <person name="Williams K.H."/>
            <person name="Banfield J.F."/>
        </authorList>
    </citation>
    <scope>NUCLEOTIDE SEQUENCE [LARGE SCALE GENOMIC DNA]</scope>
</reference>
<dbReference type="EMBL" id="LBOW01000014">
    <property type="protein sequence ID" value="KKP43933.1"/>
    <property type="molecule type" value="Genomic_DNA"/>
</dbReference>
<keyword evidence="1" id="KW-0812">Transmembrane</keyword>
<dbReference type="Proteomes" id="UP000034778">
    <property type="component" value="Unassembled WGS sequence"/>
</dbReference>
<dbReference type="AlphaFoldDB" id="A0A0F9ZIA5"/>
<proteinExistence type="predicted"/>
<feature type="transmembrane region" description="Helical" evidence="1">
    <location>
        <begin position="17"/>
        <end position="39"/>
    </location>
</feature>
<evidence type="ECO:0000256" key="1">
    <source>
        <dbReference type="SAM" id="Phobius"/>
    </source>
</evidence>
<keyword evidence="1" id="KW-0472">Membrane</keyword>
<keyword evidence="1" id="KW-1133">Transmembrane helix</keyword>
<sequence>MVTLTYASITARKSIRYFIYFIIFLIVGRVVLNGTIALYKKIFPPAPEPATVAFGKLPKLPFPEKTKKDLKFTLETANGEIPLFPLKVSVYFMPKKSANLLSLDFTKDMTKKLGFSLEPQQISDSIYKFNHKSSLAILETDIITNAFSISYDLNADPLPISVKSLQPEISASTVKSFLNSGGLLAEDLTGEVKHQFLKTQGGNFIPAVSLSDASITRVDIFRKKYNELPIVTNESGKANVWFMVSGIREKGRDIIAGEYHYFPIDETKLATYPIKTGSEAWQEFINGNYYSASFGTTIDGNNIKIRKVYLAYYDPGVYTEFFQPIYVFEGDNDFVGYVPAVTSEYYGE</sequence>
<organism evidence="2 3">
    <name type="scientific">Candidatus Woesebacteria bacterium GW2011_GWB1_33_22</name>
    <dbReference type="NCBI Taxonomy" id="1618566"/>
    <lineage>
        <taxon>Bacteria</taxon>
        <taxon>Candidatus Woeseibacteriota</taxon>
    </lineage>
</organism>
<protein>
    <submittedName>
        <fullName evidence="2">Uncharacterized protein</fullName>
    </submittedName>
</protein>
<gene>
    <name evidence="2" type="ORF">UR35_C0014G0006</name>
</gene>
<accession>A0A0F9ZIA5</accession>
<evidence type="ECO:0000313" key="3">
    <source>
        <dbReference type="Proteomes" id="UP000034778"/>
    </source>
</evidence>
<dbReference type="STRING" id="1618566.UR35_C0014G0006"/>
<evidence type="ECO:0000313" key="2">
    <source>
        <dbReference type="EMBL" id="KKP43933.1"/>
    </source>
</evidence>
<comment type="caution">
    <text evidence="2">The sequence shown here is derived from an EMBL/GenBank/DDBJ whole genome shotgun (WGS) entry which is preliminary data.</text>
</comment>